<dbReference type="Gene3D" id="3.90.1300.10">
    <property type="entry name" value="Amidase signature (AS) domain"/>
    <property type="match status" value="1"/>
</dbReference>
<dbReference type="InterPro" id="IPR023631">
    <property type="entry name" value="Amidase_dom"/>
</dbReference>
<gene>
    <name evidence="2" type="ORF">HII31_05383</name>
</gene>
<dbReference type="Proteomes" id="UP000660729">
    <property type="component" value="Unassembled WGS sequence"/>
</dbReference>
<dbReference type="InterPro" id="IPR036928">
    <property type="entry name" value="AS_sf"/>
</dbReference>
<evidence type="ECO:0000313" key="2">
    <source>
        <dbReference type="EMBL" id="KAF7193289.1"/>
    </source>
</evidence>
<keyword evidence="3" id="KW-1185">Reference proteome</keyword>
<evidence type="ECO:0000313" key="3">
    <source>
        <dbReference type="Proteomes" id="UP000660729"/>
    </source>
</evidence>
<evidence type="ECO:0000259" key="1">
    <source>
        <dbReference type="Pfam" id="PF01425"/>
    </source>
</evidence>
<dbReference type="PANTHER" id="PTHR42678">
    <property type="entry name" value="AMIDASE"/>
    <property type="match status" value="1"/>
</dbReference>
<reference evidence="2" key="1">
    <citation type="submission" date="2020-04" db="EMBL/GenBank/DDBJ databases">
        <title>Draft genome resource of the tomato pathogen Pseudocercospora fuligena.</title>
        <authorList>
            <person name="Zaccaron A."/>
        </authorList>
    </citation>
    <scope>NUCLEOTIDE SEQUENCE</scope>
    <source>
        <strain evidence="2">PF001</strain>
    </source>
</reference>
<dbReference type="Pfam" id="PF01425">
    <property type="entry name" value="Amidase"/>
    <property type="match status" value="1"/>
</dbReference>
<dbReference type="PANTHER" id="PTHR42678:SF34">
    <property type="entry name" value="OS04G0183300 PROTEIN"/>
    <property type="match status" value="1"/>
</dbReference>
<dbReference type="EMBL" id="JABCIY010000090">
    <property type="protein sequence ID" value="KAF7193289.1"/>
    <property type="molecule type" value="Genomic_DNA"/>
</dbReference>
<dbReference type="SUPFAM" id="SSF75304">
    <property type="entry name" value="Amidase signature (AS) enzymes"/>
    <property type="match status" value="1"/>
</dbReference>
<comment type="caution">
    <text evidence="2">The sequence shown here is derived from an EMBL/GenBank/DDBJ whole genome shotgun (WGS) entry which is preliminary data.</text>
</comment>
<organism evidence="2 3">
    <name type="scientific">Pseudocercospora fuligena</name>
    <dbReference type="NCBI Taxonomy" id="685502"/>
    <lineage>
        <taxon>Eukaryota</taxon>
        <taxon>Fungi</taxon>
        <taxon>Dikarya</taxon>
        <taxon>Ascomycota</taxon>
        <taxon>Pezizomycotina</taxon>
        <taxon>Dothideomycetes</taxon>
        <taxon>Dothideomycetidae</taxon>
        <taxon>Mycosphaerellales</taxon>
        <taxon>Mycosphaerellaceae</taxon>
        <taxon>Pseudocercospora</taxon>
    </lineage>
</organism>
<proteinExistence type="predicted"/>
<dbReference type="OrthoDB" id="566138at2759"/>
<dbReference type="AlphaFoldDB" id="A0A8H6VM88"/>
<accession>A0A8H6VM88</accession>
<sequence length="544" mass="59679">MPSSSCWLCRHTFGKHDSSDQGTLWDQRKDKDENEAAAISKYLPVCTFKYTTSSKMDLLTTTARQYRDLLSSGQMSSVQLCQACIQQIHRHNRAGMHLNAVISIAPTEIIQRQAVALDEERKAGHLRSRLHGTPIIIKDIFPTHPDLGLPTTCEAYAFSNTSANQNCLLVERLLSAGLIIIATTNLTELCGIKAPEVPLGWSALGKQTQSPFIPSGRVEDEAPCGNSMIGGSSSGSAAAVAAGFAPLAVGGETTGSLVIPANRGGLYSLKVSPSRAPTQSAFCLSREHDSLGGMAKSAVDLRDLTNVILGNGPPSDDKKRNLEPFRVGFVDPKVWQYPDWMCPLSDTVRNELVKRLFELADKLESNGIVVQRDIGLSDEDLEFEGESIVRRVAFSQFRQNFQDFAAGLDTSVETLQDLIDFNNSHAEQALPPPYSTQSFLIDAKNDISDPAHISKVFKHGHRESRQRLNQAMNDHEIDLILGPGDSGLYDLAACAAYPIGTMPLGEIEYEVGKFRPEGVCVIGREGEEERMLEFMVRSEWWKLG</sequence>
<protein>
    <submittedName>
        <fullName evidence="2">Putative amidase</fullName>
    </submittedName>
</protein>
<feature type="domain" description="Amidase" evidence="1">
    <location>
        <begin position="88"/>
        <end position="483"/>
    </location>
</feature>
<name>A0A8H6VM88_9PEZI</name>